<dbReference type="PANTHER" id="PTHR43798">
    <property type="entry name" value="MONOACYLGLYCEROL LIPASE"/>
    <property type="match status" value="1"/>
</dbReference>
<organism evidence="3">
    <name type="scientific">marine sediment metagenome</name>
    <dbReference type="NCBI Taxonomy" id="412755"/>
    <lineage>
        <taxon>unclassified sequences</taxon>
        <taxon>metagenomes</taxon>
        <taxon>ecological metagenomes</taxon>
    </lineage>
</organism>
<gene>
    <name evidence="3" type="ORF">LCGC14_1776240</name>
</gene>
<dbReference type="EMBL" id="LAZR01016725">
    <property type="protein sequence ID" value="KKM03254.1"/>
    <property type="molecule type" value="Genomic_DNA"/>
</dbReference>
<dbReference type="PRINTS" id="PR00412">
    <property type="entry name" value="EPOXHYDRLASE"/>
</dbReference>
<dbReference type="GO" id="GO:0016020">
    <property type="term" value="C:membrane"/>
    <property type="evidence" value="ECO:0007669"/>
    <property type="project" value="TreeGrafter"/>
</dbReference>
<keyword evidence="1" id="KW-0378">Hydrolase</keyword>
<dbReference type="InterPro" id="IPR050266">
    <property type="entry name" value="AB_hydrolase_sf"/>
</dbReference>
<evidence type="ECO:0000259" key="2">
    <source>
        <dbReference type="Pfam" id="PF00561"/>
    </source>
</evidence>
<proteinExistence type="predicted"/>
<dbReference type="PANTHER" id="PTHR43798:SF31">
    <property type="entry name" value="AB HYDROLASE SUPERFAMILY PROTEIN YCLE"/>
    <property type="match status" value="1"/>
</dbReference>
<sequence>MPAVEVNGVYLYYEEHGAGPALVFAHGAAGNHLSWWQQVPAFSRRFRCLTFDHRGWGFSVDGQDAGPAAFVEDLRGLLDHLGIQRAALVAQSMGGLTCLGFTIAYPQRVSALVMGNTFAGMRREVWLAADEELRSKARSVWDRRRRDGVKRALGPGFARREKQRAFLYKQIRLLNEEGPNRLQTEERVQRLRALERDPEAAASREQLAAIKAPVLFIGGEHDEVMPPALMEVACRLIAGARMVVVSGAGHSVYFEDPETFNRLVLEFLASL</sequence>
<dbReference type="AlphaFoldDB" id="A0A0F9GWZ3"/>
<evidence type="ECO:0000313" key="3">
    <source>
        <dbReference type="EMBL" id="KKM03254.1"/>
    </source>
</evidence>
<protein>
    <recommendedName>
        <fullName evidence="2">AB hydrolase-1 domain-containing protein</fullName>
    </recommendedName>
</protein>
<name>A0A0F9GWZ3_9ZZZZ</name>
<reference evidence="3" key="1">
    <citation type="journal article" date="2015" name="Nature">
        <title>Complex archaea that bridge the gap between prokaryotes and eukaryotes.</title>
        <authorList>
            <person name="Spang A."/>
            <person name="Saw J.H."/>
            <person name="Jorgensen S.L."/>
            <person name="Zaremba-Niedzwiedzka K."/>
            <person name="Martijn J."/>
            <person name="Lind A.E."/>
            <person name="van Eijk R."/>
            <person name="Schleper C."/>
            <person name="Guy L."/>
            <person name="Ettema T.J."/>
        </authorList>
    </citation>
    <scope>NUCLEOTIDE SEQUENCE</scope>
</reference>
<dbReference type="Gene3D" id="3.40.50.1820">
    <property type="entry name" value="alpha/beta hydrolase"/>
    <property type="match status" value="1"/>
</dbReference>
<evidence type="ECO:0000256" key="1">
    <source>
        <dbReference type="ARBA" id="ARBA00022801"/>
    </source>
</evidence>
<comment type="caution">
    <text evidence="3">The sequence shown here is derived from an EMBL/GenBank/DDBJ whole genome shotgun (WGS) entry which is preliminary data.</text>
</comment>
<dbReference type="Pfam" id="PF00561">
    <property type="entry name" value="Abhydrolase_1"/>
    <property type="match status" value="1"/>
</dbReference>
<dbReference type="InterPro" id="IPR000639">
    <property type="entry name" value="Epox_hydrolase-like"/>
</dbReference>
<dbReference type="GO" id="GO:0016787">
    <property type="term" value="F:hydrolase activity"/>
    <property type="evidence" value="ECO:0007669"/>
    <property type="project" value="UniProtKB-KW"/>
</dbReference>
<dbReference type="SUPFAM" id="SSF53474">
    <property type="entry name" value="alpha/beta-Hydrolases"/>
    <property type="match status" value="1"/>
</dbReference>
<accession>A0A0F9GWZ3</accession>
<dbReference type="InterPro" id="IPR029058">
    <property type="entry name" value="AB_hydrolase_fold"/>
</dbReference>
<feature type="domain" description="AB hydrolase-1" evidence="2">
    <location>
        <begin position="20"/>
        <end position="257"/>
    </location>
</feature>
<dbReference type="PRINTS" id="PR00111">
    <property type="entry name" value="ABHYDROLASE"/>
</dbReference>
<dbReference type="InterPro" id="IPR000073">
    <property type="entry name" value="AB_hydrolase_1"/>
</dbReference>